<evidence type="ECO:0000256" key="16">
    <source>
        <dbReference type="PROSITE-ProRule" id="PRU00076"/>
    </source>
</evidence>
<keyword evidence="14 16" id="KW-1015">Disulfide bond</keyword>
<dbReference type="Gene3D" id="2.60.120.200">
    <property type="match status" value="4"/>
</dbReference>
<keyword evidence="8" id="KW-0732">Signal</keyword>
<dbReference type="GO" id="GO:0051241">
    <property type="term" value="P:negative regulation of multicellular organismal process"/>
    <property type="evidence" value="ECO:0007669"/>
    <property type="project" value="UniProtKB-ARBA"/>
</dbReference>
<dbReference type="PANTHER" id="PTHR12916">
    <property type="entry name" value="CYTOCHROME C OXIDASE POLYPEPTIDE VIC-2"/>
    <property type="match status" value="1"/>
</dbReference>
<evidence type="ECO:0000259" key="19">
    <source>
        <dbReference type="PROSITE" id="PS50026"/>
    </source>
</evidence>
<dbReference type="FunFam" id="2.10.25.10:FF:000143">
    <property type="entry name" value="Protein crumbs 1"/>
    <property type="match status" value="1"/>
</dbReference>
<feature type="disulfide bond" evidence="16">
    <location>
        <begin position="2070"/>
        <end position="2079"/>
    </location>
</feature>
<evidence type="ECO:0000256" key="9">
    <source>
        <dbReference type="ARBA" id="ARBA00022737"/>
    </source>
</evidence>
<protein>
    <submittedName>
        <fullName evidence="21">Protein crumbs-like isoform X1</fullName>
    </submittedName>
</protein>
<dbReference type="GO" id="GO:0030097">
    <property type="term" value="P:hemopoiesis"/>
    <property type="evidence" value="ECO:0007669"/>
    <property type="project" value="UniProtKB-ARBA"/>
</dbReference>
<dbReference type="InterPro" id="IPR013032">
    <property type="entry name" value="EGF-like_CS"/>
</dbReference>
<dbReference type="Pfam" id="PF00008">
    <property type="entry name" value="EGF"/>
    <property type="match status" value="13"/>
</dbReference>
<keyword evidence="15" id="KW-0325">Glycoprotein</keyword>
<feature type="domain" description="Laminin G" evidence="18">
    <location>
        <begin position="1265"/>
        <end position="1456"/>
    </location>
</feature>
<dbReference type="CDD" id="cd00054">
    <property type="entry name" value="EGF_CA"/>
    <property type="match status" value="26"/>
</dbReference>
<dbReference type="InterPro" id="IPR018097">
    <property type="entry name" value="EGF_Ca-bd_CS"/>
</dbReference>
<feature type="domain" description="EGF-like" evidence="19">
    <location>
        <begin position="375"/>
        <end position="411"/>
    </location>
</feature>
<feature type="domain" description="EGF-like" evidence="19">
    <location>
        <begin position="683"/>
        <end position="721"/>
    </location>
</feature>
<evidence type="ECO:0000256" key="10">
    <source>
        <dbReference type="ARBA" id="ARBA00022782"/>
    </source>
</evidence>
<dbReference type="PROSITE" id="PS00010">
    <property type="entry name" value="ASX_HYDROXYL"/>
    <property type="match status" value="24"/>
</dbReference>
<gene>
    <name evidence="21" type="primary">LOC111123700</name>
</gene>
<feature type="disulfide bond" evidence="16">
    <location>
        <begin position="935"/>
        <end position="944"/>
    </location>
</feature>
<feature type="domain" description="Laminin G" evidence="18">
    <location>
        <begin position="1501"/>
        <end position="1712"/>
    </location>
</feature>
<feature type="domain" description="EGF-like" evidence="19">
    <location>
        <begin position="2320"/>
        <end position="2361"/>
    </location>
</feature>
<feature type="domain" description="EGF-like" evidence="19">
    <location>
        <begin position="2164"/>
        <end position="2200"/>
    </location>
</feature>
<feature type="disulfide bond" evidence="16">
    <location>
        <begin position="1253"/>
        <end position="1262"/>
    </location>
</feature>
<dbReference type="FunFam" id="2.10.25.10:FF:000327">
    <property type="entry name" value="neurogenic locus notch homolog protein 4"/>
    <property type="match status" value="1"/>
</dbReference>
<keyword evidence="11" id="KW-0106">Calcium</keyword>
<dbReference type="GO" id="GO:0035282">
    <property type="term" value="P:segmentation"/>
    <property type="evidence" value="ECO:0007669"/>
    <property type="project" value="UniProtKB-ARBA"/>
</dbReference>
<feature type="disulfide bond" evidence="16">
    <location>
        <begin position="1084"/>
        <end position="1093"/>
    </location>
</feature>
<dbReference type="GO" id="GO:0008593">
    <property type="term" value="P:regulation of Notch signaling pathway"/>
    <property type="evidence" value="ECO:0007669"/>
    <property type="project" value="UniProtKB-ARBA"/>
</dbReference>
<keyword evidence="13 17" id="KW-0472">Membrane</keyword>
<dbReference type="SUPFAM" id="SSF49899">
    <property type="entry name" value="Concanavalin A-like lectins/glucanases"/>
    <property type="match status" value="4"/>
</dbReference>
<name>A0A8B8D521_CRAVI</name>
<dbReference type="Pfam" id="PF12661">
    <property type="entry name" value="hEGF"/>
    <property type="match status" value="10"/>
</dbReference>
<dbReference type="PROSITE" id="PS00022">
    <property type="entry name" value="EGF_1"/>
    <property type="match status" value="28"/>
</dbReference>
<feature type="domain" description="EGF-like" evidence="19">
    <location>
        <begin position="2363"/>
        <end position="2403"/>
    </location>
</feature>
<feature type="disulfide bond" evidence="16">
    <location>
        <begin position="287"/>
        <end position="296"/>
    </location>
</feature>
<dbReference type="FunFam" id="2.10.25.10:FF:000109">
    <property type="entry name" value="Notch homolog 4, [Drosophila]"/>
    <property type="match status" value="2"/>
</dbReference>
<feature type="domain" description="EGF-like" evidence="19">
    <location>
        <begin position="1218"/>
        <end position="1263"/>
    </location>
</feature>
<feature type="disulfide bond" evidence="16">
    <location>
        <begin position="363"/>
        <end position="372"/>
    </location>
</feature>
<evidence type="ECO:0000256" key="1">
    <source>
        <dbReference type="ARBA" id="ARBA00004247"/>
    </source>
</evidence>
<feature type="disulfide bond" evidence="16">
    <location>
        <begin position="897"/>
        <end position="906"/>
    </location>
</feature>
<evidence type="ECO:0000256" key="2">
    <source>
        <dbReference type="ARBA" id="ARBA00005847"/>
    </source>
</evidence>
<feature type="domain" description="EGF-like" evidence="19">
    <location>
        <begin position="529"/>
        <end position="567"/>
    </location>
</feature>
<dbReference type="GO" id="GO:0005911">
    <property type="term" value="C:cell-cell junction"/>
    <property type="evidence" value="ECO:0007669"/>
    <property type="project" value="UniProtKB-ARBA"/>
</dbReference>
<dbReference type="GO" id="GO:0060562">
    <property type="term" value="P:epithelial tube morphogenesis"/>
    <property type="evidence" value="ECO:0007669"/>
    <property type="project" value="UniProtKB-ARBA"/>
</dbReference>
<feature type="domain" description="EGF-like" evidence="19">
    <location>
        <begin position="1967"/>
        <end position="2003"/>
    </location>
</feature>
<dbReference type="GO" id="GO:0005509">
    <property type="term" value="F:calcium ion binding"/>
    <property type="evidence" value="ECO:0007669"/>
    <property type="project" value="InterPro"/>
</dbReference>
<dbReference type="InterPro" id="IPR001791">
    <property type="entry name" value="Laminin_G"/>
</dbReference>
<dbReference type="Pfam" id="PF02210">
    <property type="entry name" value="Laminin_G_2"/>
    <property type="match status" value="3"/>
</dbReference>
<evidence type="ECO:0000256" key="13">
    <source>
        <dbReference type="ARBA" id="ARBA00023136"/>
    </source>
</evidence>
<dbReference type="GO" id="GO:0007154">
    <property type="term" value="P:cell communication"/>
    <property type="evidence" value="ECO:0007669"/>
    <property type="project" value="UniProtKB-ARBA"/>
</dbReference>
<dbReference type="InterPro" id="IPR009030">
    <property type="entry name" value="Growth_fac_rcpt_cys_sf"/>
</dbReference>
<dbReference type="GO" id="GO:0048598">
    <property type="term" value="P:embryonic morphogenesis"/>
    <property type="evidence" value="ECO:0007669"/>
    <property type="project" value="UniProtKB-ARBA"/>
</dbReference>
<dbReference type="FunFam" id="2.10.25.10:FF:000391">
    <property type="entry name" value="Weary, isoform C"/>
    <property type="match status" value="1"/>
</dbReference>
<feature type="disulfide bond" evidence="16">
    <location>
        <begin position="517"/>
        <end position="526"/>
    </location>
</feature>
<feature type="disulfide bond" evidence="16">
    <location>
        <begin position="2206"/>
        <end position="2216"/>
    </location>
</feature>
<feature type="disulfide bond" evidence="16">
    <location>
        <begin position="2133"/>
        <end position="2150"/>
    </location>
</feature>
<evidence type="ECO:0000256" key="4">
    <source>
        <dbReference type="ARBA" id="ARBA00022475"/>
    </source>
</evidence>
<dbReference type="PRINTS" id="PR00010">
    <property type="entry name" value="EGFBLOOD"/>
</dbReference>
<dbReference type="InterPro" id="IPR000742">
    <property type="entry name" value="EGF"/>
</dbReference>
<feature type="disulfide bond" evidence="16">
    <location>
        <begin position="711"/>
        <end position="720"/>
    </location>
</feature>
<feature type="transmembrane region" description="Helical" evidence="17">
    <location>
        <begin position="2496"/>
        <end position="2519"/>
    </location>
</feature>
<feature type="domain" description="EGF-like" evidence="19">
    <location>
        <begin position="2083"/>
        <end position="2122"/>
    </location>
</feature>
<feature type="disulfide bond" evidence="16">
    <location>
        <begin position="2190"/>
        <end position="2199"/>
    </location>
</feature>
<feature type="domain" description="Laminin G" evidence="18">
    <location>
        <begin position="39"/>
        <end position="213"/>
    </location>
</feature>
<accession>A0A8B8D521</accession>
<dbReference type="GO" id="GO:0030182">
    <property type="term" value="P:neuron differentiation"/>
    <property type="evidence" value="ECO:0007669"/>
    <property type="project" value="UniProtKB-ARBA"/>
</dbReference>
<dbReference type="GO" id="GO:0051093">
    <property type="term" value="P:negative regulation of developmental process"/>
    <property type="evidence" value="ECO:0007669"/>
    <property type="project" value="UniProtKB-ARBA"/>
</dbReference>
<comment type="caution">
    <text evidence="16">Lacks conserved residue(s) required for the propagation of feature annotation.</text>
</comment>
<dbReference type="GO" id="GO:0009952">
    <property type="term" value="P:anterior/posterior pattern specification"/>
    <property type="evidence" value="ECO:0007669"/>
    <property type="project" value="UniProtKB-ARBA"/>
</dbReference>
<keyword evidence="10" id="KW-0221">Differentiation</keyword>
<keyword evidence="7 17" id="KW-0812">Transmembrane</keyword>
<feature type="domain" description="EGF-like" evidence="19">
    <location>
        <begin position="1039"/>
        <end position="1094"/>
    </location>
</feature>
<feature type="disulfide bond" evidence="16">
    <location>
        <begin position="2032"/>
        <end position="2041"/>
    </location>
</feature>
<proteinExistence type="inferred from homology"/>
<dbReference type="GO" id="GO:0048638">
    <property type="term" value="P:regulation of developmental growth"/>
    <property type="evidence" value="ECO:0007669"/>
    <property type="project" value="UniProtKB-ARBA"/>
</dbReference>
<feature type="domain" description="EGF-like" evidence="19">
    <location>
        <begin position="413"/>
        <end position="452"/>
    </location>
</feature>
<feature type="domain" description="EGF-like" evidence="19">
    <location>
        <begin position="1001"/>
        <end position="1037"/>
    </location>
</feature>
<dbReference type="FunFam" id="2.10.25.10:FF:000123">
    <property type="entry name" value="Crumbs homolog 1 (Drosophila)"/>
    <property type="match status" value="2"/>
</dbReference>
<dbReference type="GO" id="GO:0009967">
    <property type="term" value="P:positive regulation of signal transduction"/>
    <property type="evidence" value="ECO:0007669"/>
    <property type="project" value="UniProtKB-ARBA"/>
</dbReference>
<feature type="disulfide bond" evidence="16">
    <location>
        <begin position="401"/>
        <end position="410"/>
    </location>
</feature>
<dbReference type="GO" id="GO:0048592">
    <property type="term" value="P:eye morphogenesis"/>
    <property type="evidence" value="ECO:0007669"/>
    <property type="project" value="UniProtKB-ARBA"/>
</dbReference>
<dbReference type="SMART" id="SM00179">
    <property type="entry name" value="EGF_CA"/>
    <property type="match status" value="36"/>
</dbReference>
<keyword evidence="6" id="KW-0597">Phosphoprotein</keyword>
<dbReference type="PROSITE" id="PS50025">
    <property type="entry name" value="LAM_G_DOMAIN"/>
    <property type="match status" value="4"/>
</dbReference>
<feature type="domain" description="EGF-like" evidence="19">
    <location>
        <begin position="645"/>
        <end position="681"/>
    </location>
</feature>
<feature type="domain" description="EGF-like" evidence="19">
    <location>
        <begin position="2005"/>
        <end position="2042"/>
    </location>
</feature>
<keyword evidence="3" id="KW-0217">Developmental protein</keyword>
<keyword evidence="12 17" id="KW-1133">Transmembrane helix</keyword>
<feature type="domain" description="EGF-like" evidence="19">
    <location>
        <begin position="817"/>
        <end position="856"/>
    </location>
</feature>
<feature type="disulfide bond" evidence="16">
    <location>
        <begin position="1122"/>
        <end position="1131"/>
    </location>
</feature>
<feature type="domain" description="EGF-like" evidence="19">
    <location>
        <begin position="1708"/>
        <end position="1746"/>
    </location>
</feature>
<dbReference type="GO" id="GO:0051049">
    <property type="term" value="P:regulation of transport"/>
    <property type="evidence" value="ECO:0007669"/>
    <property type="project" value="UniProtKB-ARBA"/>
</dbReference>
<dbReference type="SMART" id="SM00282">
    <property type="entry name" value="LamG"/>
    <property type="match status" value="4"/>
</dbReference>
<keyword evidence="20" id="KW-1185">Reference proteome</keyword>
<feature type="domain" description="EGF-like" evidence="19">
    <location>
        <begin position="1458"/>
        <end position="1494"/>
    </location>
</feature>
<dbReference type="Gene3D" id="2.10.25.10">
    <property type="entry name" value="Laminin"/>
    <property type="match status" value="39"/>
</dbReference>
<dbReference type="OrthoDB" id="283575at2759"/>
<feature type="disulfide bond" evidence="16">
    <location>
        <begin position="633"/>
        <end position="642"/>
    </location>
</feature>
<reference evidence="21" key="1">
    <citation type="submission" date="2025-08" db="UniProtKB">
        <authorList>
            <consortium name="RefSeq"/>
        </authorList>
    </citation>
    <scope>IDENTIFICATION</scope>
    <source>
        <tissue evidence="21">Whole sample</tissue>
    </source>
</reference>
<feature type="disulfide bond" evidence="16">
    <location>
        <begin position="2471"/>
        <end position="2480"/>
    </location>
</feature>
<dbReference type="KEGG" id="cvn:111123700"/>
<dbReference type="SUPFAM" id="SSF57184">
    <property type="entry name" value="Growth factor receptor domain"/>
    <property type="match status" value="4"/>
</dbReference>
<evidence type="ECO:0000256" key="14">
    <source>
        <dbReference type="ARBA" id="ARBA00023157"/>
    </source>
</evidence>
<comment type="subcellular location">
    <subcellularLocation>
        <location evidence="1">Apical cell membrane</location>
        <topology evidence="1">Single-pass type I membrane protein</topology>
    </subcellularLocation>
</comment>
<evidence type="ECO:0000256" key="11">
    <source>
        <dbReference type="ARBA" id="ARBA00022837"/>
    </source>
</evidence>
<feature type="domain" description="EGF-like" evidence="19">
    <location>
        <begin position="947"/>
        <end position="999"/>
    </location>
</feature>
<feature type="disulfide bond" evidence="16">
    <location>
        <begin position="2152"/>
        <end position="2161"/>
    </location>
</feature>
<dbReference type="GO" id="GO:0002064">
    <property type="term" value="P:epithelial cell development"/>
    <property type="evidence" value="ECO:0007669"/>
    <property type="project" value="UniProtKB-ARBA"/>
</dbReference>
<evidence type="ECO:0000256" key="17">
    <source>
        <dbReference type="SAM" id="Phobius"/>
    </source>
</evidence>
<feature type="disulfide bond" evidence="16">
    <location>
        <begin position="2351"/>
        <end position="2360"/>
    </location>
</feature>
<feature type="disulfide bond" evidence="16">
    <location>
        <begin position="595"/>
        <end position="604"/>
    </location>
</feature>
<dbReference type="FunFam" id="2.10.25.10:FF:000565">
    <property type="entry name" value="Predicted protein"/>
    <property type="match status" value="1"/>
</dbReference>
<dbReference type="GO" id="GO:0061326">
    <property type="term" value="P:renal tubule development"/>
    <property type="evidence" value="ECO:0007669"/>
    <property type="project" value="UniProtKB-ARBA"/>
</dbReference>
<feature type="domain" description="EGF-like" evidence="19">
    <location>
        <begin position="2044"/>
        <end position="2080"/>
    </location>
</feature>
<feature type="disulfide bond" evidence="16">
    <location>
        <begin position="1160"/>
        <end position="1169"/>
    </location>
</feature>
<evidence type="ECO:0000256" key="12">
    <source>
        <dbReference type="ARBA" id="ARBA00022989"/>
    </source>
</evidence>
<feature type="domain" description="EGF-like" evidence="19">
    <location>
        <begin position="761"/>
        <end position="815"/>
    </location>
</feature>
<dbReference type="GO" id="GO:0048646">
    <property type="term" value="P:anatomical structure formation involved in morphogenesis"/>
    <property type="evidence" value="ECO:0007669"/>
    <property type="project" value="UniProtKB-ARBA"/>
</dbReference>
<feature type="disulfide bond" evidence="16">
    <location>
        <begin position="1484"/>
        <end position="1493"/>
    </location>
</feature>
<feature type="domain" description="EGF-like" evidence="19">
    <location>
        <begin position="299"/>
        <end position="335"/>
    </location>
</feature>
<feature type="disulfide bond" evidence="16">
    <location>
        <begin position="2393"/>
        <end position="2402"/>
    </location>
</feature>
<dbReference type="GO" id="GO:0016324">
    <property type="term" value="C:apical plasma membrane"/>
    <property type="evidence" value="ECO:0007669"/>
    <property type="project" value="UniProtKB-SubCell"/>
</dbReference>
<feature type="domain" description="EGF-like" evidence="19">
    <location>
        <begin position="491"/>
        <end position="527"/>
    </location>
</feature>
<evidence type="ECO:0000256" key="7">
    <source>
        <dbReference type="ARBA" id="ARBA00022692"/>
    </source>
</evidence>
<feature type="disulfide bond" evidence="16">
    <location>
        <begin position="1736"/>
        <end position="1745"/>
    </location>
</feature>
<keyword evidence="4" id="KW-1003">Cell membrane</keyword>
<feature type="domain" description="EGF-like" evidence="19">
    <location>
        <begin position="2405"/>
        <end position="2442"/>
    </location>
</feature>
<feature type="domain" description="EGF-like" evidence="19">
    <location>
        <begin position="723"/>
        <end position="759"/>
    </location>
</feature>
<feature type="domain" description="EGF-like" evidence="19">
    <location>
        <begin position="258"/>
        <end position="297"/>
    </location>
</feature>
<dbReference type="FunFam" id="2.10.25.10:FF:000309">
    <property type="entry name" value="Uncharacterized protein, isoform A"/>
    <property type="match status" value="1"/>
</dbReference>
<evidence type="ECO:0000313" key="20">
    <source>
        <dbReference type="Proteomes" id="UP000694844"/>
    </source>
</evidence>
<feature type="disulfide bond" evidence="16">
    <location>
        <begin position="2112"/>
        <end position="2121"/>
    </location>
</feature>
<dbReference type="GO" id="GO:0051240">
    <property type="term" value="P:positive regulation of multicellular organismal process"/>
    <property type="evidence" value="ECO:0007669"/>
    <property type="project" value="UniProtKB-ARBA"/>
</dbReference>
<feature type="domain" description="EGF-like" evidence="19">
    <location>
        <begin position="2124"/>
        <end position="2162"/>
    </location>
</feature>
<dbReference type="GO" id="GO:0023052">
    <property type="term" value="P:signaling"/>
    <property type="evidence" value="ECO:0007669"/>
    <property type="project" value="UniProtKB-ARBA"/>
</dbReference>
<dbReference type="GO" id="GO:0048871">
    <property type="term" value="P:multicellular organismal-level homeostasis"/>
    <property type="evidence" value="ECO:0007669"/>
    <property type="project" value="UniProtKB-ARBA"/>
</dbReference>
<dbReference type="GO" id="GO:0045944">
    <property type="term" value="P:positive regulation of transcription by RNA polymerase II"/>
    <property type="evidence" value="ECO:0007669"/>
    <property type="project" value="UniProtKB-ARBA"/>
</dbReference>
<feature type="domain" description="EGF-like" evidence="19">
    <location>
        <begin position="1096"/>
        <end position="1132"/>
    </location>
</feature>
<feature type="disulfide bond" evidence="16">
    <location>
        <begin position="692"/>
        <end position="709"/>
    </location>
</feature>
<dbReference type="PRINTS" id="PR01983">
    <property type="entry name" value="NOTCH"/>
</dbReference>
<feature type="disulfide bond" evidence="16">
    <location>
        <begin position="244"/>
        <end position="253"/>
    </location>
</feature>
<dbReference type="GO" id="GO:0009792">
    <property type="term" value="P:embryo development ending in birth or egg hatching"/>
    <property type="evidence" value="ECO:0007669"/>
    <property type="project" value="UniProtKB-ARBA"/>
</dbReference>
<dbReference type="PROSITE" id="PS01187">
    <property type="entry name" value="EGF_CA"/>
    <property type="match status" value="10"/>
</dbReference>
<dbReference type="Pfam" id="PF07645">
    <property type="entry name" value="EGF_CA"/>
    <property type="match status" value="6"/>
</dbReference>
<dbReference type="FunFam" id="2.10.25.10:FF:000208">
    <property type="entry name" value="Crumbs 2, cell polarity complex component"/>
    <property type="match status" value="1"/>
</dbReference>
<feature type="domain" description="EGF-like" evidence="19">
    <location>
        <begin position="2242"/>
        <end position="2279"/>
    </location>
</feature>
<evidence type="ECO:0000259" key="18">
    <source>
        <dbReference type="PROSITE" id="PS50025"/>
    </source>
</evidence>
<keyword evidence="5 16" id="KW-0245">EGF-like domain</keyword>
<dbReference type="FunFam" id="2.10.25.10:FF:000173">
    <property type="entry name" value="Neurogenic locus notch protein 2"/>
    <property type="match status" value="1"/>
</dbReference>
<feature type="disulfide bond" evidence="16">
    <location>
        <begin position="1993"/>
        <end position="2002"/>
    </location>
</feature>
<feature type="domain" description="EGF-like" evidence="19">
    <location>
        <begin position="909"/>
        <end position="945"/>
    </location>
</feature>
<evidence type="ECO:0000256" key="15">
    <source>
        <dbReference type="ARBA" id="ARBA00023180"/>
    </source>
</evidence>
<feature type="disulfide bond" evidence="16">
    <location>
        <begin position="671"/>
        <end position="680"/>
    </location>
</feature>
<feature type="domain" description="EGF-like" evidence="19">
    <location>
        <begin position="569"/>
        <end position="605"/>
    </location>
</feature>
<dbReference type="GO" id="GO:0050877">
    <property type="term" value="P:nervous system process"/>
    <property type="evidence" value="ECO:0007669"/>
    <property type="project" value="UniProtKB-ARBA"/>
</dbReference>
<dbReference type="GO" id="GO:0048863">
    <property type="term" value="P:stem cell differentiation"/>
    <property type="evidence" value="ECO:0007669"/>
    <property type="project" value="UniProtKB-ARBA"/>
</dbReference>
<dbReference type="SUPFAM" id="SSF57196">
    <property type="entry name" value="EGF/Laminin"/>
    <property type="match status" value="19"/>
</dbReference>
<dbReference type="GO" id="GO:0019904">
    <property type="term" value="F:protein domain specific binding"/>
    <property type="evidence" value="ECO:0007669"/>
    <property type="project" value="UniProtKB-ARBA"/>
</dbReference>
<feature type="domain" description="EGF-like" evidence="19">
    <location>
        <begin position="1134"/>
        <end position="1170"/>
    </location>
</feature>
<dbReference type="FunFam" id="2.10.25.10:FF:000472">
    <property type="entry name" value="Uncharacterized protein, isoform A"/>
    <property type="match status" value="2"/>
</dbReference>
<dbReference type="InterPro" id="IPR001881">
    <property type="entry name" value="EGF-like_Ca-bd_dom"/>
</dbReference>
<keyword evidence="9" id="KW-0677">Repeat</keyword>
<sequence>MRGTPRRTPGVALELQMGVCYVFCFLLMLPMTSSLNNNTAFFNSTLNSSVIIRNNILAFQSNTFQRAFSFKTCDNGQLLYQIGQSGDEFSIKLINGSINIKWKSGSSEVAMSTNAQLNNNAWYILDLRNRLGVVTVEILKGRQREHLILLSNSTYQSSLLTISLSGSGGLVIGRDFTGCVREGPGVTFRDNTNVRDVEVEWSFNTCPLDGITCNSDEVPQFCYRQPCKNGGECVEDANNYTCVCPYLYNGTHCENNLRVYGCSIDPCLNGGTCQSLTSGNEKYRCTCVPGFTGENCETNIDECEPKPCKSGVCIDGINSFYCNCSGSGYDGVLCDTDINECQTPEICGNGTCFNFDGYYNCGCPIGFTGDGCSTPIIGCASSPCKNGATCVDENGDYRCQCLLGYEGKQCQTDIDNCVGANCSGTHRICQDGINSYTCTCKPGYTEVSDSCVDVNECDSTPCLNGATCQNLENAYLCQCVAGYTGQRCESNIDECASQPCQNGATCEDKVNDYSCRCVAGYEDKNCSSNIDECITNNQPCKNGGTCIDKINRYSCHCAAGWTGPICQVDYNECSSQPCHNGGTCNDLLNAYNCTCAPGWTGRQCTVDVDECHSNPCQNGATCHNLLNAFNCSCAPGFTGSNCQIDIDECQPNPCQNGGTCYDRVNGYECACTPTYMGKNCSQLYNACFFRPCMNGASCSSVIGTQNYTCSCPTGFTDANCSTNIDDCVESPCTQPLVCYDLISDHKCACPIGMKGINCDEDINECDPNPCQNGGTCHNEIGQYRCECPQVLVNLTKYGRGQKLEFVSGFNGTNCEIDINECEYHSPSICLHNGSCTNTFGDYNCLCGSVYDGVYATGNNCELSTSYCESAEEVKGDPPACHNGGTCLPDENSFTCSCAAGFTDPRCKTNINECESSPCQYGGTCNDGIARYECICIPGITGPNCETDIDECGSSPCQHGGGCIDHINGLDGFDPSTLPPGSIGYSCNCTDTGFNGTNCELNIDDCATRPCQNGANCTDLIKDYNCTCYTGYLGKDCQEDINECESSPCQYNGTCLERSKRSTYVQVPSLGDFTYDRAAGYYCDCIPGITGVNCETNIDECVNNTCQHGSTCQDRINAYDCLCAPGYKGDRCEIDIDECEVRPCQNGASCIDKVAAFECKCAPGYKGKTCSIEIDECAEYLPCQNGATCTDKIADYQCSCASQPDASNKLYSGKNCTVELTACNGNVACQNGATCTPYLKSEVPTIEQGFVCKCTPGFTGELCTIATTFSFNGRSTSVTRTLSQTWNNTIKFRFRTTLPNVVLIMWSGNYFSTTIFAHIEIFKGSLYMGYIPYQKNFSITNTYQHIPIRVNDGQWHEIYVHQFNETDIAEKGEILLRVMSPQCPNNVCERRLEYLQLQITNPKNELYFGNTGSLTRKSQTKSQTIFKGCMQDMMVNNKIVKEDNNQHSIPIDLLPGCDRKPQCFVDTCSNRGDCEDMWDKFECICNRRYLGNRCQEEFIPATFSKDNTADSTVVFHVPSSQTSKIRSSVKVTLFIRTRQLTGLIVYLGNDDSTFLTLELNNGRLAGRLRLCDSTYYILYNSSVINDGQQHLVGVEFHAHQTFQLLRDGNPLSPQTLPPSGSCAFDASQLIFGGGIPAALRQSGRVRRNTDVVIADESTIPKLSQLNKFKGTIQDAEINDNKLIFFSSNTTVQSDFNLTSSTGVVANEVTDDICTNQSPCLHNGTCTNVFYNDFSCDCPRGFRGKTCSEIDFCDEDSCPSTAKCNSLHNGFECISTALFNNTSQVEYTHKLPSGRKISDISIQMRTLVRNGLILFAQNGPNTLKIRIRGSKLQVLFQIGNGEVEIAEADYDVSDKELHTVTLTENVANMTLAIKGPKRNISKDFTFAQSATINLTALITNEASNRQLRLGHYSGSSEDWFYKGCLGEVRIGGVLLPFYVKSDFTNYNTSVYLEYFEAVDVSVQKHRCSTDGSCGLNQCKHAATCQEGYYDYKCNCPAGFSGKWCEQNINDCTAPSLCGQGGKCLDGVDSFTCRCRGGYSGIRCQNYTDPCGPSPCQNGGHCSDQGGTAVCNCTSDYTGHTCETPVTQTCLDSPCKNSATCQTDAGKQPPFRCLCPDEFSGTLCDVEKNFCSDLPCLNGGNCSNDYSGNTYSCSCVTGYGGKNCSENTDDCQSNSCLNNGVCVDLVNDHLCNCTDGWNGTACEFDINECDFQPCQRGKCVNTPGSFYCSCVDDGVGYTGPDCGEDYDECKEESPCANGAICLNYQGGYNCTCTEGYKGRNCTEVDCDSVSCQNGGQCRTRPPPHNNKWMCQCPQYVHGEKCETLGPCYSGPCEENNTVSSCTEISNLTDYSCACQTEWQGKNCTEDVDECSRSSPPCHPEHSYNCTNLLGNYICYCHPGFTDKNCFTNINECSSVTCHNGGTCIDGINSYTCNCTSGWTNSTNCMEDINECSNTDLCQNGATCVNTPGSFSCQCEPGYIGQLCATKDPDYTRISQDDNIWIIVGPVVAGFLLLVVIGVIIFLKMARKKRRTRGTYNPSRQEINGSKLELGRVLKPPPEERLI</sequence>
<dbReference type="PROSITE" id="PS01186">
    <property type="entry name" value="EGF_2"/>
    <property type="match status" value="24"/>
</dbReference>
<feature type="domain" description="EGF-like" evidence="19">
    <location>
        <begin position="2444"/>
        <end position="2481"/>
    </location>
</feature>
<feature type="disulfide bond" evidence="16">
    <location>
        <begin position="479"/>
        <end position="488"/>
    </location>
</feature>
<feature type="domain" description="EGF-like" evidence="19">
    <location>
        <begin position="2202"/>
        <end position="2240"/>
    </location>
</feature>
<dbReference type="Proteomes" id="UP000694844">
    <property type="component" value="Chromosome 3"/>
</dbReference>
<feature type="disulfide bond" evidence="16">
    <location>
        <begin position="749"/>
        <end position="758"/>
    </location>
</feature>
<feature type="domain" description="EGF-like" evidence="19">
    <location>
        <begin position="607"/>
        <end position="643"/>
    </location>
</feature>
<feature type="domain" description="Laminin G" evidence="18">
    <location>
        <begin position="1772"/>
        <end position="1965"/>
    </location>
</feature>
<comment type="similarity">
    <text evidence="2">Belongs to the NOTCH family.</text>
</comment>
<organism evidence="20 21">
    <name type="scientific">Crassostrea virginica</name>
    <name type="common">Eastern oyster</name>
    <dbReference type="NCBI Taxonomy" id="6565"/>
    <lineage>
        <taxon>Eukaryota</taxon>
        <taxon>Metazoa</taxon>
        <taxon>Spiralia</taxon>
        <taxon>Lophotrochozoa</taxon>
        <taxon>Mollusca</taxon>
        <taxon>Bivalvia</taxon>
        <taxon>Autobranchia</taxon>
        <taxon>Pteriomorphia</taxon>
        <taxon>Ostreida</taxon>
        <taxon>Ostreoidea</taxon>
        <taxon>Ostreidae</taxon>
        <taxon>Crassostrea</taxon>
    </lineage>
</organism>
<evidence type="ECO:0000256" key="8">
    <source>
        <dbReference type="ARBA" id="ARBA00022729"/>
    </source>
</evidence>
<dbReference type="PROSITE" id="PS50026">
    <property type="entry name" value="EGF_3"/>
    <property type="match status" value="39"/>
</dbReference>
<feature type="disulfide bond" evidence="16">
    <location>
        <begin position="2374"/>
        <end position="2391"/>
    </location>
</feature>
<feature type="disulfide bond" evidence="16">
    <location>
        <begin position="557"/>
        <end position="566"/>
    </location>
</feature>
<evidence type="ECO:0000256" key="6">
    <source>
        <dbReference type="ARBA" id="ARBA00022553"/>
    </source>
</evidence>
<dbReference type="FunFam" id="2.10.25.10:FF:000471">
    <property type="entry name" value="Protein lin-12"/>
    <property type="match status" value="1"/>
</dbReference>
<evidence type="ECO:0000256" key="3">
    <source>
        <dbReference type="ARBA" id="ARBA00022473"/>
    </source>
</evidence>
<dbReference type="FunFam" id="2.10.25.10:FF:000122">
    <property type="entry name" value="Protein crumbs homolog 2"/>
    <property type="match status" value="1"/>
</dbReference>
<feature type="disulfide bond" evidence="16">
    <location>
        <begin position="303"/>
        <end position="313"/>
    </location>
</feature>
<feature type="transmembrane region" description="Helical" evidence="17">
    <location>
        <begin position="12"/>
        <end position="31"/>
    </location>
</feature>
<feature type="domain" description="EGF-like" evidence="19">
    <location>
        <begin position="337"/>
        <end position="373"/>
    </location>
</feature>
<dbReference type="InterPro" id="IPR000152">
    <property type="entry name" value="EGF-type_Asp/Asn_hydroxyl_site"/>
</dbReference>
<dbReference type="PANTHER" id="PTHR12916:SF4">
    <property type="entry name" value="UNINFLATABLE, ISOFORM C"/>
    <property type="match status" value="1"/>
</dbReference>
<feature type="domain" description="EGF-like" evidence="19">
    <location>
        <begin position="869"/>
        <end position="907"/>
    </location>
</feature>
<dbReference type="InterPro" id="IPR013320">
    <property type="entry name" value="ConA-like_dom_sf"/>
</dbReference>
<dbReference type="InterPro" id="IPR049883">
    <property type="entry name" value="NOTCH1_EGF-like"/>
</dbReference>
<feature type="disulfide bond" evidence="16">
    <location>
        <begin position="2269"/>
        <end position="2278"/>
    </location>
</feature>
<evidence type="ECO:0000313" key="21">
    <source>
        <dbReference type="RefSeq" id="XP_022321931.1"/>
    </source>
</evidence>
<dbReference type="FunFam" id="2.10.25.10:FF:000004">
    <property type="entry name" value="Neurogenic locus notch 1"/>
    <property type="match status" value="1"/>
</dbReference>
<dbReference type="FunFam" id="2.10.25.10:FF:000012">
    <property type="entry name" value="Delta-like protein"/>
    <property type="match status" value="1"/>
</dbReference>
<dbReference type="RefSeq" id="XP_022321931.1">
    <property type="nucleotide sequence ID" value="XM_022466223.1"/>
</dbReference>
<feature type="domain" description="EGF-like" evidence="19">
    <location>
        <begin position="218"/>
        <end position="254"/>
    </location>
</feature>
<evidence type="ECO:0000256" key="5">
    <source>
        <dbReference type="ARBA" id="ARBA00022536"/>
    </source>
</evidence>
<feature type="domain" description="EGF-like" evidence="19">
    <location>
        <begin position="453"/>
        <end position="489"/>
    </location>
</feature>
<dbReference type="SMART" id="SM00181">
    <property type="entry name" value="EGF"/>
    <property type="match status" value="40"/>
</dbReference>
<dbReference type="CDD" id="cd00110">
    <property type="entry name" value="LamG"/>
    <property type="match status" value="3"/>
</dbReference>
<dbReference type="GeneID" id="111123700"/>
<feature type="disulfide bond" evidence="16">
    <location>
        <begin position="1027"/>
        <end position="1036"/>
    </location>
</feature>
<feature type="domain" description="EGF-like" evidence="19">
    <location>
        <begin position="1172"/>
        <end position="1216"/>
    </location>
</feature>